<dbReference type="EMBL" id="HBIZ01009977">
    <property type="protein sequence ID" value="CAE0753300.1"/>
    <property type="molecule type" value="Transcribed_RNA"/>
</dbReference>
<dbReference type="InterPro" id="IPR001807">
    <property type="entry name" value="ClC"/>
</dbReference>
<feature type="transmembrane region" description="Helical" evidence="5">
    <location>
        <begin position="348"/>
        <end position="365"/>
    </location>
</feature>
<feature type="transmembrane region" description="Helical" evidence="5">
    <location>
        <begin position="304"/>
        <end position="327"/>
    </location>
</feature>
<protein>
    <recommendedName>
        <fullName evidence="7">Chloride channel protein</fullName>
    </recommendedName>
</protein>
<dbReference type="Gene3D" id="1.10.3080.10">
    <property type="entry name" value="Clc chloride channel"/>
    <property type="match status" value="1"/>
</dbReference>
<keyword evidence="4 5" id="KW-0472">Membrane</keyword>
<dbReference type="CDD" id="cd00400">
    <property type="entry name" value="Voltage_gated_ClC"/>
    <property type="match status" value="1"/>
</dbReference>
<organism evidence="6">
    <name type="scientific">Chrysotila carterae</name>
    <name type="common">Marine alga</name>
    <name type="synonym">Syracosphaera carterae</name>
    <dbReference type="NCBI Taxonomy" id="13221"/>
    <lineage>
        <taxon>Eukaryota</taxon>
        <taxon>Haptista</taxon>
        <taxon>Haptophyta</taxon>
        <taxon>Prymnesiophyceae</taxon>
        <taxon>Isochrysidales</taxon>
        <taxon>Isochrysidaceae</taxon>
        <taxon>Chrysotila</taxon>
    </lineage>
</organism>
<evidence type="ECO:0008006" key="7">
    <source>
        <dbReference type="Google" id="ProtNLM"/>
    </source>
</evidence>
<keyword evidence="2 5" id="KW-0812">Transmembrane</keyword>
<dbReference type="PANTHER" id="PTHR43427">
    <property type="entry name" value="CHLORIDE CHANNEL PROTEIN CLC-E"/>
    <property type="match status" value="1"/>
</dbReference>
<dbReference type="GO" id="GO:0016020">
    <property type="term" value="C:membrane"/>
    <property type="evidence" value="ECO:0007669"/>
    <property type="project" value="UniProtKB-SubCell"/>
</dbReference>
<feature type="transmembrane region" description="Helical" evidence="5">
    <location>
        <begin position="138"/>
        <end position="158"/>
    </location>
</feature>
<feature type="transmembrane region" description="Helical" evidence="5">
    <location>
        <begin position="406"/>
        <end position="425"/>
    </location>
</feature>
<dbReference type="SUPFAM" id="SSF81340">
    <property type="entry name" value="Clc chloride channel"/>
    <property type="match status" value="1"/>
</dbReference>
<gene>
    <name evidence="6" type="ORF">PCAR00345_LOCUS5887</name>
</gene>
<dbReference type="PANTHER" id="PTHR43427:SF12">
    <property type="entry name" value="CHLORIDE TRANSPORTER"/>
    <property type="match status" value="1"/>
</dbReference>
<reference evidence="6" key="1">
    <citation type="submission" date="2021-01" db="EMBL/GenBank/DDBJ databases">
        <authorList>
            <person name="Corre E."/>
            <person name="Pelletier E."/>
            <person name="Niang G."/>
            <person name="Scheremetjew M."/>
            <person name="Finn R."/>
            <person name="Kale V."/>
            <person name="Holt S."/>
            <person name="Cochrane G."/>
            <person name="Meng A."/>
            <person name="Brown T."/>
            <person name="Cohen L."/>
        </authorList>
    </citation>
    <scope>NUCLEOTIDE SEQUENCE</scope>
    <source>
        <strain evidence="6">CCMP645</strain>
    </source>
</reference>
<evidence type="ECO:0000256" key="5">
    <source>
        <dbReference type="SAM" id="Phobius"/>
    </source>
</evidence>
<evidence type="ECO:0000313" key="6">
    <source>
        <dbReference type="EMBL" id="CAE0753300.1"/>
    </source>
</evidence>
<dbReference type="Pfam" id="PF00654">
    <property type="entry name" value="Voltage_CLC"/>
    <property type="match status" value="1"/>
</dbReference>
<dbReference type="GO" id="GO:0015108">
    <property type="term" value="F:chloride transmembrane transporter activity"/>
    <property type="evidence" value="ECO:0007669"/>
    <property type="project" value="InterPro"/>
</dbReference>
<accession>A0A7S4EUW2</accession>
<keyword evidence="3 5" id="KW-1133">Transmembrane helix</keyword>
<dbReference type="InterPro" id="IPR050368">
    <property type="entry name" value="ClC-type_chloride_channel"/>
</dbReference>
<feature type="transmembrane region" description="Helical" evidence="5">
    <location>
        <begin position="479"/>
        <end position="506"/>
    </location>
</feature>
<evidence type="ECO:0000256" key="2">
    <source>
        <dbReference type="ARBA" id="ARBA00022692"/>
    </source>
</evidence>
<proteinExistence type="predicted"/>
<sequence length="545" mass="57918">MPHVPRPKSKPPNMAAIRYKLTSAQMPLPLSEQQKGTLLGKHTILSDDCSGSESTNESFSKKLMYDHSSTDSCPKSFLFHVREALLSMTPYARALTVAVGVGLFCGIFAIMYEFVLFGSLQFVWRDLGPRLMPADYEWAWIPIVCIFFGGITGVLLSVMGEPLENLVGTVLEFHRDGRLPYDDSHTMAATSITSIIAAGSLGPEAPLVAIGGGVASGFADLFSLSADETHIITIAGMSAGLVAFVGEPISGSLFACEVLHRYGLEYYEAVLPSMVAGLACNFAVRSISGEPQEPIWSFAPEEALAPWTTALGLVFGTIGGLFGLAWIQTTIFIKTKLVVPSGLVKRHILKGLIGGTIIGGIGMLMPETLFWAELEVQTIIDGGETPLPHVWPDVGVLGVPMPVKNGAFLILLSIAKMFAISITVLSGYRGGFIFPFIFSGHTLGTGLALLIPALSPTAAALSCAAAINASVTRTWLSSPLIVCFLSGQLQCMPMVLVASITALFVIGDPAIIKGAQSRAESPGMLHRGVSKESIDPRMQSKVVSA</sequence>
<evidence type="ECO:0000256" key="4">
    <source>
        <dbReference type="ARBA" id="ARBA00023136"/>
    </source>
</evidence>
<comment type="subcellular location">
    <subcellularLocation>
        <location evidence="1">Membrane</location>
        <topology evidence="1">Multi-pass membrane protein</topology>
    </subcellularLocation>
</comment>
<dbReference type="InterPro" id="IPR014743">
    <property type="entry name" value="Cl-channel_core"/>
</dbReference>
<name>A0A7S4EUW2_CHRCT</name>
<feature type="transmembrane region" description="Helical" evidence="5">
    <location>
        <begin position="266"/>
        <end position="284"/>
    </location>
</feature>
<evidence type="ECO:0000256" key="1">
    <source>
        <dbReference type="ARBA" id="ARBA00004141"/>
    </source>
</evidence>
<evidence type="ECO:0000256" key="3">
    <source>
        <dbReference type="ARBA" id="ARBA00022989"/>
    </source>
</evidence>
<feature type="transmembrane region" description="Helical" evidence="5">
    <location>
        <begin position="94"/>
        <end position="118"/>
    </location>
</feature>
<dbReference type="AlphaFoldDB" id="A0A7S4EUW2"/>